<dbReference type="Pfam" id="PF17921">
    <property type="entry name" value="Integrase_H2C2"/>
    <property type="match status" value="1"/>
</dbReference>
<dbReference type="Gene3D" id="3.30.420.10">
    <property type="entry name" value="Ribonuclease H-like superfamily/Ribonuclease H"/>
    <property type="match status" value="1"/>
</dbReference>
<sequence>MNVVADTLLRRHALIAMLETKMLGLDCIKDLYEKILIFVSLFPFRKKLCVPMSSIWQLLVRETQEGGLMGHFGELKTSEILSEHFYWPHMRKDIHNICEKCLTCKLAKSKVSLHNLYTSLPIPTSPWIDIFMDFILDFPKSKGGIDSIFFSNIAYFIHVTRVMMLHMRPIFFRDVSRLGTKLLFSTTCHPQMDGQTEMINRTLGKLLRCFVKKSLKDWEDWIPPVEFSYNMVFNSTTSYSLLELAYGFNPLSLLDLFPLPIMPNYVNDQGLSKAQFVQRLHDKAWLHMEKKGEKYTKNANKERKEVFFKERDLVLVHLRKECFPYLRKSKLLQRGDDPFKGGKNEVISPTLEGPMTTDRLKRIQEEVYQNEQESLWKSKARCSQEQTRTKKEELLQKVTLCGSTFERRGCLT</sequence>
<dbReference type="SUPFAM" id="SSF53098">
    <property type="entry name" value="Ribonuclease H-like"/>
    <property type="match status" value="1"/>
</dbReference>
<dbReference type="InterPro" id="IPR036397">
    <property type="entry name" value="RNaseH_sf"/>
</dbReference>
<organism evidence="2 3">
    <name type="scientific">Mucuna pruriens</name>
    <name type="common">Velvet bean</name>
    <name type="synonym">Dolichos pruriens</name>
    <dbReference type="NCBI Taxonomy" id="157652"/>
    <lineage>
        <taxon>Eukaryota</taxon>
        <taxon>Viridiplantae</taxon>
        <taxon>Streptophyta</taxon>
        <taxon>Embryophyta</taxon>
        <taxon>Tracheophyta</taxon>
        <taxon>Spermatophyta</taxon>
        <taxon>Magnoliopsida</taxon>
        <taxon>eudicotyledons</taxon>
        <taxon>Gunneridae</taxon>
        <taxon>Pentapetalae</taxon>
        <taxon>rosids</taxon>
        <taxon>fabids</taxon>
        <taxon>Fabales</taxon>
        <taxon>Fabaceae</taxon>
        <taxon>Papilionoideae</taxon>
        <taxon>50 kb inversion clade</taxon>
        <taxon>NPAAA clade</taxon>
        <taxon>indigoferoid/millettioid clade</taxon>
        <taxon>Phaseoleae</taxon>
        <taxon>Mucuna</taxon>
    </lineage>
</organism>
<dbReference type="PANTHER" id="PTHR35046">
    <property type="entry name" value="ZINC KNUCKLE (CCHC-TYPE) FAMILY PROTEIN"/>
    <property type="match status" value="1"/>
</dbReference>
<dbReference type="AlphaFoldDB" id="A0A371IHC2"/>
<comment type="caution">
    <text evidence="2">The sequence shown here is derived from an EMBL/GenBank/DDBJ whole genome shotgun (WGS) entry which is preliminary data.</text>
</comment>
<dbReference type="OrthoDB" id="3227343at2759"/>
<dbReference type="InterPro" id="IPR012337">
    <property type="entry name" value="RNaseH-like_sf"/>
</dbReference>
<gene>
    <name evidence="2" type="ORF">CR513_00503</name>
</gene>
<reference evidence="2" key="1">
    <citation type="submission" date="2018-05" db="EMBL/GenBank/DDBJ databases">
        <title>Draft genome of Mucuna pruriens seed.</title>
        <authorList>
            <person name="Nnadi N.E."/>
            <person name="Vos R."/>
            <person name="Hasami M.H."/>
            <person name="Devisetty U.K."/>
            <person name="Aguiy J.C."/>
        </authorList>
    </citation>
    <scope>NUCLEOTIDE SEQUENCE [LARGE SCALE GENOMIC DNA]</scope>
    <source>
        <strain evidence="2">JCA_2017</strain>
    </source>
</reference>
<keyword evidence="3" id="KW-1185">Reference proteome</keyword>
<feature type="non-terminal residue" evidence="2">
    <location>
        <position position="1"/>
    </location>
</feature>
<evidence type="ECO:0000259" key="1">
    <source>
        <dbReference type="Pfam" id="PF17921"/>
    </source>
</evidence>
<dbReference type="GO" id="GO:0003676">
    <property type="term" value="F:nucleic acid binding"/>
    <property type="evidence" value="ECO:0007669"/>
    <property type="project" value="InterPro"/>
</dbReference>
<dbReference type="STRING" id="157652.A0A371IHC2"/>
<protein>
    <recommendedName>
        <fullName evidence="1">Integrase zinc-binding domain-containing protein</fullName>
    </recommendedName>
</protein>
<accession>A0A371IHC2</accession>
<feature type="domain" description="Integrase zinc-binding" evidence="1">
    <location>
        <begin position="55"/>
        <end position="109"/>
    </location>
</feature>
<dbReference type="Gene3D" id="1.10.340.70">
    <property type="match status" value="1"/>
</dbReference>
<dbReference type="EMBL" id="QJKJ01000075">
    <property type="protein sequence ID" value="RDY14429.1"/>
    <property type="molecule type" value="Genomic_DNA"/>
</dbReference>
<dbReference type="PANTHER" id="PTHR35046:SF9">
    <property type="entry name" value="RNA-DIRECTED DNA POLYMERASE"/>
    <property type="match status" value="1"/>
</dbReference>
<dbReference type="InterPro" id="IPR041588">
    <property type="entry name" value="Integrase_H2C2"/>
</dbReference>
<evidence type="ECO:0000313" key="2">
    <source>
        <dbReference type="EMBL" id="RDY14429.1"/>
    </source>
</evidence>
<dbReference type="Proteomes" id="UP000257109">
    <property type="component" value="Unassembled WGS sequence"/>
</dbReference>
<name>A0A371IHC2_MUCPR</name>
<evidence type="ECO:0000313" key="3">
    <source>
        <dbReference type="Proteomes" id="UP000257109"/>
    </source>
</evidence>
<proteinExistence type="predicted"/>